<evidence type="ECO:0000313" key="2">
    <source>
        <dbReference type="EMBL" id="MBB4923956.1"/>
    </source>
</evidence>
<dbReference type="InterPro" id="IPR053832">
    <property type="entry name" value="DUF6924"/>
</dbReference>
<gene>
    <name evidence="2" type="ORF">FHR34_002949</name>
</gene>
<protein>
    <recommendedName>
        <fullName evidence="1">DUF6924 domain-containing protein</fullName>
    </recommendedName>
</protein>
<evidence type="ECO:0000313" key="3">
    <source>
        <dbReference type="Proteomes" id="UP000540506"/>
    </source>
</evidence>
<accession>A0A7W7VV24</accession>
<dbReference type="AlphaFoldDB" id="A0A7W7VV24"/>
<dbReference type="EMBL" id="JACHJV010000001">
    <property type="protein sequence ID" value="MBB4923956.1"/>
    <property type="molecule type" value="Genomic_DNA"/>
</dbReference>
<dbReference type="Pfam" id="PF21962">
    <property type="entry name" value="DUF6924"/>
    <property type="match status" value="1"/>
</dbReference>
<evidence type="ECO:0000259" key="1">
    <source>
        <dbReference type="Pfam" id="PF21962"/>
    </source>
</evidence>
<reference evidence="2 3" key="1">
    <citation type="submission" date="2020-08" db="EMBL/GenBank/DDBJ databases">
        <title>Sequencing the genomes of 1000 actinobacteria strains.</title>
        <authorList>
            <person name="Klenk H.-P."/>
        </authorList>
    </citation>
    <scope>NUCLEOTIDE SEQUENCE [LARGE SCALE GENOMIC DNA]</scope>
    <source>
        <strain evidence="2 3">DSM 41654</strain>
    </source>
</reference>
<sequence>MKAFAPAAVHDAHANLSIANMDFAEFAAMALAGPEGILRPER</sequence>
<keyword evidence="3" id="KW-1185">Reference proteome</keyword>
<proteinExistence type="predicted"/>
<feature type="domain" description="DUF6924" evidence="1">
    <location>
        <begin position="5"/>
        <end position="39"/>
    </location>
</feature>
<organism evidence="2 3">
    <name type="scientific">Kitasatospora kifunensis</name>
    <name type="common">Streptomyces kifunensis</name>
    <dbReference type="NCBI Taxonomy" id="58351"/>
    <lineage>
        <taxon>Bacteria</taxon>
        <taxon>Bacillati</taxon>
        <taxon>Actinomycetota</taxon>
        <taxon>Actinomycetes</taxon>
        <taxon>Kitasatosporales</taxon>
        <taxon>Streptomycetaceae</taxon>
        <taxon>Kitasatospora</taxon>
    </lineage>
</organism>
<name>A0A7W7VV24_KITKI</name>
<comment type="caution">
    <text evidence="2">The sequence shown here is derived from an EMBL/GenBank/DDBJ whole genome shotgun (WGS) entry which is preliminary data.</text>
</comment>
<dbReference type="Proteomes" id="UP000540506">
    <property type="component" value="Unassembled WGS sequence"/>
</dbReference>